<evidence type="ECO:0000313" key="5">
    <source>
        <dbReference type="Proteomes" id="UP000246004"/>
    </source>
</evidence>
<organism evidence="2 4">
    <name type="scientific">Methanosphaera cuniculi</name>
    <dbReference type="NCBI Taxonomy" id="1077256"/>
    <lineage>
        <taxon>Archaea</taxon>
        <taxon>Methanobacteriati</taxon>
        <taxon>Methanobacteriota</taxon>
        <taxon>Methanomada group</taxon>
        <taxon>Methanobacteria</taxon>
        <taxon>Methanobacteriales</taxon>
        <taxon>Methanobacteriaceae</taxon>
        <taxon>Methanosphaera</taxon>
    </lineage>
</organism>
<accession>A0A2A2HEB1</accession>
<dbReference type="EMBL" id="LWMS01000021">
    <property type="protein sequence ID" value="PWL08245.1"/>
    <property type="molecule type" value="Genomic_DNA"/>
</dbReference>
<proteinExistence type="predicted"/>
<dbReference type="RefSeq" id="WP_394338955.1">
    <property type="nucleotide sequence ID" value="NZ_LMVN01000010.1"/>
</dbReference>
<dbReference type="Proteomes" id="UP000246004">
    <property type="component" value="Unassembled WGS sequence"/>
</dbReference>
<dbReference type="Proteomes" id="UP000217528">
    <property type="component" value="Unassembled WGS sequence"/>
</dbReference>
<protein>
    <submittedName>
        <fullName evidence="2">TfuA domain protein core</fullName>
    </submittedName>
    <submittedName>
        <fullName evidence="3">TfuA-like protein</fullName>
    </submittedName>
</protein>
<evidence type="ECO:0000313" key="4">
    <source>
        <dbReference type="Proteomes" id="UP000217528"/>
    </source>
</evidence>
<feature type="domain" description="TfuA-like core" evidence="1">
    <location>
        <begin position="51"/>
        <end position="168"/>
    </location>
</feature>
<dbReference type="EMBL" id="LMVN01000010">
    <property type="protein sequence ID" value="PAV07695.1"/>
    <property type="molecule type" value="Genomic_DNA"/>
</dbReference>
<reference evidence="2 4" key="2">
    <citation type="journal article" date="2017" name="BMC Genomics">
        <title>Genomic analysis of methanogenic archaea reveals a shift towards energy conservation.</title>
        <authorList>
            <person name="Gilmore S.P."/>
            <person name="Henske J.K."/>
            <person name="Sexton J.A."/>
            <person name="Solomon K.V."/>
            <person name="Seppala S."/>
            <person name="Yoo J.I."/>
            <person name="Huyett L.M."/>
            <person name="Pressman A."/>
            <person name="Cogan J.Z."/>
            <person name="Kivenson V."/>
            <person name="Peng X."/>
            <person name="Tan Y."/>
            <person name="Valentine D.L."/>
            <person name="O'Malley M.A."/>
        </authorList>
    </citation>
    <scope>NUCLEOTIDE SEQUENCE [LARGE SCALE GENOMIC DNA]</scope>
    <source>
        <strain evidence="2 4">1R-7</strain>
    </source>
</reference>
<comment type="caution">
    <text evidence="2">The sequence shown here is derived from an EMBL/GenBank/DDBJ whole genome shotgun (WGS) entry which is preliminary data.</text>
</comment>
<name>A0A2A2HEB1_9EURY</name>
<evidence type="ECO:0000313" key="2">
    <source>
        <dbReference type="EMBL" id="PAV07695.1"/>
    </source>
</evidence>
<evidence type="ECO:0000259" key="1">
    <source>
        <dbReference type="Pfam" id="PF07812"/>
    </source>
</evidence>
<reference evidence="3 5" key="1">
    <citation type="submission" date="2016-04" db="EMBL/GenBank/DDBJ databases">
        <title>Genome sequence of Methanosphaera cuniculi DSM 4103.</title>
        <authorList>
            <person name="Poehlein A."/>
            <person name="Seedorf H."/>
            <person name="Daniel R."/>
        </authorList>
    </citation>
    <scope>NUCLEOTIDE SEQUENCE [LARGE SCALE GENOMIC DNA]</scope>
    <source>
        <strain evidence="3 5">DSM 4103</strain>
    </source>
</reference>
<sequence length="213" mass="24331">MHTIIYTGLSIPFNEAEKILPDATYLPPVKRGDILEILEKYDDIDIIGIIDGVFHQTPAVAHKEILKALKHDITVVGGASMGALRACELYPYGMIGVGNIFKDYKNEIIDSDDDVAVALDPDTLKPLSDSWINIKYNLEYATNDSIITHKQKDELLKIAKETYYPKRSFKYVIGKSNITNKDELLEYIKNKNFDIKYEDAKKTIEKIRKIKKY</sequence>
<dbReference type="InterPro" id="IPR012924">
    <property type="entry name" value="TfuA_core"/>
</dbReference>
<dbReference type="NCBIfam" id="NF033432">
    <property type="entry name" value="ThioGly_TfuA_rel"/>
    <property type="match status" value="1"/>
</dbReference>
<evidence type="ECO:0000313" key="3">
    <source>
        <dbReference type="EMBL" id="PWL08245.1"/>
    </source>
</evidence>
<gene>
    <name evidence="2" type="ORF">ASJ82_00785</name>
    <name evidence="3" type="ORF">MSCUN_08660</name>
</gene>
<keyword evidence="4" id="KW-1185">Reference proteome</keyword>
<dbReference type="Pfam" id="PF07812">
    <property type="entry name" value="TfuA"/>
    <property type="match status" value="1"/>
</dbReference>
<dbReference type="AlphaFoldDB" id="A0A2A2HEB1"/>